<keyword evidence="2" id="KW-1185">Reference proteome</keyword>
<organism evidence="1 2">
    <name type="scientific">Mycena metata</name>
    <dbReference type="NCBI Taxonomy" id="1033252"/>
    <lineage>
        <taxon>Eukaryota</taxon>
        <taxon>Fungi</taxon>
        <taxon>Dikarya</taxon>
        <taxon>Basidiomycota</taxon>
        <taxon>Agaricomycotina</taxon>
        <taxon>Agaricomycetes</taxon>
        <taxon>Agaricomycetidae</taxon>
        <taxon>Agaricales</taxon>
        <taxon>Marasmiineae</taxon>
        <taxon>Mycenaceae</taxon>
        <taxon>Mycena</taxon>
    </lineage>
</organism>
<comment type="caution">
    <text evidence="1">The sequence shown here is derived from an EMBL/GenBank/DDBJ whole genome shotgun (WGS) entry which is preliminary data.</text>
</comment>
<proteinExistence type="predicted"/>
<protein>
    <submittedName>
        <fullName evidence="1">Uncharacterized protein</fullName>
    </submittedName>
</protein>
<accession>A0AAD7MEE9</accession>
<feature type="non-terminal residue" evidence="1">
    <location>
        <position position="93"/>
    </location>
</feature>
<reference evidence="1" key="1">
    <citation type="submission" date="2023-03" db="EMBL/GenBank/DDBJ databases">
        <title>Massive genome expansion in bonnet fungi (Mycena s.s.) driven by repeated elements and novel gene families across ecological guilds.</title>
        <authorList>
            <consortium name="Lawrence Berkeley National Laboratory"/>
            <person name="Harder C.B."/>
            <person name="Miyauchi S."/>
            <person name="Viragh M."/>
            <person name="Kuo A."/>
            <person name="Thoen E."/>
            <person name="Andreopoulos B."/>
            <person name="Lu D."/>
            <person name="Skrede I."/>
            <person name="Drula E."/>
            <person name="Henrissat B."/>
            <person name="Morin E."/>
            <person name="Kohler A."/>
            <person name="Barry K."/>
            <person name="LaButti K."/>
            <person name="Morin E."/>
            <person name="Salamov A."/>
            <person name="Lipzen A."/>
            <person name="Mereny Z."/>
            <person name="Hegedus B."/>
            <person name="Baldrian P."/>
            <person name="Stursova M."/>
            <person name="Weitz H."/>
            <person name="Taylor A."/>
            <person name="Grigoriev I.V."/>
            <person name="Nagy L.G."/>
            <person name="Martin F."/>
            <person name="Kauserud H."/>
        </authorList>
    </citation>
    <scope>NUCLEOTIDE SEQUENCE</scope>
    <source>
        <strain evidence="1">CBHHK182m</strain>
    </source>
</reference>
<feature type="non-terminal residue" evidence="1">
    <location>
        <position position="1"/>
    </location>
</feature>
<evidence type="ECO:0000313" key="1">
    <source>
        <dbReference type="EMBL" id="KAJ7712628.1"/>
    </source>
</evidence>
<gene>
    <name evidence="1" type="ORF">B0H16DRAFT_1254998</name>
</gene>
<name>A0AAD7MEE9_9AGAR</name>
<evidence type="ECO:0000313" key="2">
    <source>
        <dbReference type="Proteomes" id="UP001215598"/>
    </source>
</evidence>
<dbReference type="AlphaFoldDB" id="A0AAD7MEE9"/>
<sequence length="93" mass="11108">DLFNWMWPQIVQRSLDDFVNYWNDHKIRTQRNKLLPSGVSSNYIYDFPEQCGLTNFTTSVDADLVEALRENIPKSRQECYRWVSDEFEAKAWA</sequence>
<dbReference type="EMBL" id="JARKIB010000361">
    <property type="protein sequence ID" value="KAJ7712628.1"/>
    <property type="molecule type" value="Genomic_DNA"/>
</dbReference>
<dbReference type="Proteomes" id="UP001215598">
    <property type="component" value="Unassembled WGS sequence"/>
</dbReference>